<dbReference type="KEGG" id="tet:TTHERM_000105089"/>
<accession>W7XKZ8</accession>
<dbReference type="GeneID" id="24437304"/>
<organism evidence="1 2">
    <name type="scientific">Tetrahymena thermophila (strain SB210)</name>
    <dbReference type="NCBI Taxonomy" id="312017"/>
    <lineage>
        <taxon>Eukaryota</taxon>
        <taxon>Sar</taxon>
        <taxon>Alveolata</taxon>
        <taxon>Ciliophora</taxon>
        <taxon>Intramacronucleata</taxon>
        <taxon>Oligohymenophorea</taxon>
        <taxon>Hymenostomatida</taxon>
        <taxon>Tetrahymenina</taxon>
        <taxon>Tetrahymenidae</taxon>
        <taxon>Tetrahymena</taxon>
    </lineage>
</organism>
<evidence type="ECO:0000313" key="2">
    <source>
        <dbReference type="Proteomes" id="UP000009168"/>
    </source>
</evidence>
<dbReference type="InParanoid" id="W7XKZ8"/>
<protein>
    <submittedName>
        <fullName evidence="1">Uncharacterized protein</fullName>
    </submittedName>
</protein>
<dbReference type="AlphaFoldDB" id="W7XKZ8"/>
<name>W7XKZ8_TETTS</name>
<dbReference type="RefSeq" id="XP_012652088.1">
    <property type="nucleotide sequence ID" value="XM_012796634.1"/>
</dbReference>
<dbReference type="EMBL" id="GG662767">
    <property type="protein sequence ID" value="EWS75414.1"/>
    <property type="molecule type" value="Genomic_DNA"/>
</dbReference>
<proteinExistence type="predicted"/>
<reference evidence="2" key="1">
    <citation type="journal article" date="2006" name="PLoS Biol.">
        <title>Macronuclear genome sequence of the ciliate Tetrahymena thermophila, a model eukaryote.</title>
        <authorList>
            <person name="Eisen J.A."/>
            <person name="Coyne R.S."/>
            <person name="Wu M."/>
            <person name="Wu D."/>
            <person name="Thiagarajan M."/>
            <person name="Wortman J.R."/>
            <person name="Badger J.H."/>
            <person name="Ren Q."/>
            <person name="Amedeo P."/>
            <person name="Jones K.M."/>
            <person name="Tallon L.J."/>
            <person name="Delcher A.L."/>
            <person name="Salzberg S.L."/>
            <person name="Silva J.C."/>
            <person name="Haas B.J."/>
            <person name="Majoros W.H."/>
            <person name="Farzad M."/>
            <person name="Carlton J.M."/>
            <person name="Smith R.K. Jr."/>
            <person name="Garg J."/>
            <person name="Pearlman R.E."/>
            <person name="Karrer K.M."/>
            <person name="Sun L."/>
            <person name="Manning G."/>
            <person name="Elde N.C."/>
            <person name="Turkewitz A.P."/>
            <person name="Asai D.J."/>
            <person name="Wilkes D.E."/>
            <person name="Wang Y."/>
            <person name="Cai H."/>
            <person name="Collins K."/>
            <person name="Stewart B.A."/>
            <person name="Lee S.R."/>
            <person name="Wilamowska K."/>
            <person name="Weinberg Z."/>
            <person name="Ruzzo W.L."/>
            <person name="Wloga D."/>
            <person name="Gaertig J."/>
            <person name="Frankel J."/>
            <person name="Tsao C.-C."/>
            <person name="Gorovsky M.A."/>
            <person name="Keeling P.J."/>
            <person name="Waller R.F."/>
            <person name="Patron N.J."/>
            <person name="Cherry J.M."/>
            <person name="Stover N.A."/>
            <person name="Krieger C.J."/>
            <person name="del Toro C."/>
            <person name="Ryder H.F."/>
            <person name="Williamson S.C."/>
            <person name="Barbeau R.A."/>
            <person name="Hamilton E.P."/>
            <person name="Orias E."/>
        </authorList>
    </citation>
    <scope>NUCLEOTIDE SEQUENCE [LARGE SCALE GENOMIC DNA]</scope>
    <source>
        <strain evidence="2">SB210</strain>
    </source>
</reference>
<evidence type="ECO:0000313" key="1">
    <source>
        <dbReference type="EMBL" id="EWS75414.1"/>
    </source>
</evidence>
<dbReference type="Proteomes" id="UP000009168">
    <property type="component" value="Unassembled WGS sequence"/>
</dbReference>
<gene>
    <name evidence="1" type="ORF">TTHERM_000105089</name>
</gene>
<sequence>MKQKYAYGVKIWVIGIFRWKNIILYFQLQDKLIEKAKPQIYIKINLQMINTGLRNRHLRLGYLSRLQDQRVTKQNQL</sequence>
<keyword evidence="2" id="KW-1185">Reference proteome</keyword>